<reference evidence="14 15" key="1">
    <citation type="submission" date="2020-05" db="EMBL/GenBank/DDBJ databases">
        <title>Identification and distribution of gene clusters putatively required for synthesis of sphingolipid metabolism inhibitors in phylogenetically diverse species of the filamentous fungus Fusarium.</title>
        <authorList>
            <person name="Kim H.-S."/>
            <person name="Busman M."/>
            <person name="Brown D.W."/>
            <person name="Divon H."/>
            <person name="Uhlig S."/>
            <person name="Proctor R.H."/>
        </authorList>
    </citation>
    <scope>NUCLEOTIDE SEQUENCE [LARGE SCALE GENOMIC DNA]</scope>
    <source>
        <strain evidence="14 15">NRRL 26131</strain>
    </source>
</reference>
<evidence type="ECO:0000256" key="11">
    <source>
        <dbReference type="RuleBase" id="RU361277"/>
    </source>
</evidence>
<dbReference type="Proteomes" id="UP000532311">
    <property type="component" value="Unassembled WGS sequence"/>
</dbReference>
<keyword evidence="10 12" id="KW-0472">Membrane</keyword>
<dbReference type="InterPro" id="IPR013154">
    <property type="entry name" value="ADH-like_N"/>
</dbReference>
<sequence length="617" mass="65507">MDSIQSTTVIVAHAPQDGKRHWKLEQLQLRAPSENEAIVEMVASGVCHTDLGCGTDPDGTPGFPVPPYPRVLGHEGAGYVRAVGSKVTKVKPGDAVLLSFAFCTQCHNCKFGAPGYCHEFTALNFSGSGEAFQISKPDSQKVGGSFFGQSSFAKLTRVQETSLVNVTDLITHPEDLKLFAPLGCGIQTGAGTLTELAAAKPDDKVAIMGLGGVGLAAIMGAKLRGCKNIIGIDRVPARIEMAKRLGATHGIDTSSVTNLGDEVRKITGGSGSTITVDATGVMPLIQQGLDFTANQGKMVLLGVAPMTAGLEISVVPFMVTGKQLIGSMEGGVLPEDYIPRMIRWFQKGQFPIERLIKFYPPQAYVYIAMTKPSSNSSDPEVGHHEALHAIRSAASISMSPELFEKLYLAPPNAVKGDLRKTFGNPTPLALAGFLLALMPLSCDLMGWRGASHFGAASIPVYFFEGGVLMVISGIMEWILGNSFPSCVFTSFGFFYLSFGGILHPSFAAYSSYAPADAKSPAEGMATRGFNASLALLCLLGAFWAWADDYTGNTLLAQRLCVGAGALLFVTSFAGWYILLAILLAIVDFPIQIPVGDLSSVIKGKSERDMTLGKQENS</sequence>
<dbReference type="PANTHER" id="PTHR43350:SF2">
    <property type="entry name" value="GROES-LIKE ZINC-BINDING ALCOHOL DEHYDROGENASE FAMILY PROTEIN"/>
    <property type="match status" value="1"/>
</dbReference>
<feature type="transmembrane region" description="Helical" evidence="12">
    <location>
        <begin position="565"/>
        <end position="586"/>
    </location>
</feature>
<keyword evidence="5 12" id="KW-0812">Transmembrane</keyword>
<protein>
    <submittedName>
        <fullName evidence="14">Long-chain alcohol dehydrogenase</fullName>
    </submittedName>
</protein>
<keyword evidence="8 12" id="KW-1133">Transmembrane helix</keyword>
<dbReference type="SMART" id="SM00829">
    <property type="entry name" value="PKS_ER"/>
    <property type="match status" value="1"/>
</dbReference>
<dbReference type="GO" id="GO:0008270">
    <property type="term" value="F:zinc ion binding"/>
    <property type="evidence" value="ECO:0007669"/>
    <property type="project" value="InterPro"/>
</dbReference>
<feature type="transmembrane region" description="Helical" evidence="12">
    <location>
        <begin position="458"/>
        <end position="479"/>
    </location>
</feature>
<dbReference type="GO" id="GO:0016491">
    <property type="term" value="F:oxidoreductase activity"/>
    <property type="evidence" value="ECO:0007669"/>
    <property type="project" value="UniProtKB-KW"/>
</dbReference>
<evidence type="ECO:0000256" key="3">
    <source>
        <dbReference type="ARBA" id="ARBA00005587"/>
    </source>
</evidence>
<dbReference type="SUPFAM" id="SSF51735">
    <property type="entry name" value="NAD(P)-binding Rossmann-fold domains"/>
    <property type="match status" value="1"/>
</dbReference>
<dbReference type="PANTHER" id="PTHR43350">
    <property type="entry name" value="NAD-DEPENDENT ALCOHOL DEHYDROGENASE"/>
    <property type="match status" value="1"/>
</dbReference>
<evidence type="ECO:0000256" key="6">
    <source>
        <dbReference type="ARBA" id="ARBA00022723"/>
    </source>
</evidence>
<comment type="cofactor">
    <cofactor evidence="1 11">
        <name>Zn(2+)</name>
        <dbReference type="ChEBI" id="CHEBI:29105"/>
    </cofactor>
</comment>
<evidence type="ECO:0000256" key="4">
    <source>
        <dbReference type="ARBA" id="ARBA00008072"/>
    </source>
</evidence>
<evidence type="ECO:0000256" key="10">
    <source>
        <dbReference type="ARBA" id="ARBA00023136"/>
    </source>
</evidence>
<dbReference type="InterPro" id="IPR036291">
    <property type="entry name" value="NAD(P)-bd_dom_sf"/>
</dbReference>
<dbReference type="Gene3D" id="3.40.50.720">
    <property type="entry name" value="NAD(P)-binding Rossmann-like Domain"/>
    <property type="match status" value="1"/>
</dbReference>
<keyword evidence="6 11" id="KW-0479">Metal-binding</keyword>
<dbReference type="CDD" id="cd08278">
    <property type="entry name" value="benzyl_alcohol_DH"/>
    <property type="match status" value="1"/>
</dbReference>
<comment type="caution">
    <text evidence="14">The sequence shown here is derived from an EMBL/GenBank/DDBJ whole genome shotgun (WGS) entry which is preliminary data.</text>
</comment>
<dbReference type="SUPFAM" id="SSF50129">
    <property type="entry name" value="GroES-like"/>
    <property type="match status" value="1"/>
</dbReference>
<evidence type="ECO:0000256" key="12">
    <source>
        <dbReference type="SAM" id="Phobius"/>
    </source>
</evidence>
<dbReference type="AlphaFoldDB" id="A0A8H6DEP1"/>
<evidence type="ECO:0000256" key="8">
    <source>
        <dbReference type="ARBA" id="ARBA00022989"/>
    </source>
</evidence>
<dbReference type="PROSITE" id="PS00059">
    <property type="entry name" value="ADH_ZINC"/>
    <property type="match status" value="1"/>
</dbReference>
<gene>
    <name evidence="14" type="ORF">FGLOB1_3846</name>
</gene>
<dbReference type="Gene3D" id="3.90.180.10">
    <property type="entry name" value="Medium-chain alcohol dehydrogenases, catalytic domain"/>
    <property type="match status" value="1"/>
</dbReference>
<accession>A0A8H6DEP1</accession>
<feature type="transmembrane region" description="Helical" evidence="12">
    <location>
        <begin position="524"/>
        <end position="545"/>
    </location>
</feature>
<feature type="transmembrane region" description="Helical" evidence="12">
    <location>
        <begin position="491"/>
        <end position="512"/>
    </location>
</feature>
<evidence type="ECO:0000259" key="13">
    <source>
        <dbReference type="SMART" id="SM00829"/>
    </source>
</evidence>
<keyword evidence="9" id="KW-0560">Oxidoreductase</keyword>
<evidence type="ECO:0000256" key="1">
    <source>
        <dbReference type="ARBA" id="ARBA00001947"/>
    </source>
</evidence>
<keyword evidence="7 11" id="KW-0862">Zinc</keyword>
<dbReference type="Pfam" id="PF01184">
    <property type="entry name" value="Gpr1_Fun34_YaaH"/>
    <property type="match status" value="1"/>
</dbReference>
<keyword evidence="15" id="KW-1185">Reference proteome</keyword>
<feature type="domain" description="Enoyl reductase (ER)" evidence="13">
    <location>
        <begin position="24"/>
        <end position="396"/>
    </location>
</feature>
<name>A0A8H6DEP1_9HYPO</name>
<organism evidence="14 15">
    <name type="scientific">Fusarium globosum</name>
    <dbReference type="NCBI Taxonomy" id="78864"/>
    <lineage>
        <taxon>Eukaryota</taxon>
        <taxon>Fungi</taxon>
        <taxon>Dikarya</taxon>
        <taxon>Ascomycota</taxon>
        <taxon>Pezizomycotina</taxon>
        <taxon>Sordariomycetes</taxon>
        <taxon>Hypocreomycetidae</taxon>
        <taxon>Hypocreales</taxon>
        <taxon>Nectriaceae</taxon>
        <taxon>Fusarium</taxon>
        <taxon>Fusarium fujikuroi species complex</taxon>
    </lineage>
</organism>
<evidence type="ECO:0000313" key="14">
    <source>
        <dbReference type="EMBL" id="KAF5713760.1"/>
    </source>
</evidence>
<comment type="similarity">
    <text evidence="3">Belongs to the acetate uptake transporter (AceTr) (TC 2.A.96) family.</text>
</comment>
<proteinExistence type="inferred from homology"/>
<dbReference type="Pfam" id="PF08240">
    <property type="entry name" value="ADH_N"/>
    <property type="match status" value="1"/>
</dbReference>
<dbReference type="InterPro" id="IPR013149">
    <property type="entry name" value="ADH-like_C"/>
</dbReference>
<evidence type="ECO:0000313" key="15">
    <source>
        <dbReference type="Proteomes" id="UP000532311"/>
    </source>
</evidence>
<dbReference type="EMBL" id="JAAQPF010000144">
    <property type="protein sequence ID" value="KAF5713760.1"/>
    <property type="molecule type" value="Genomic_DNA"/>
</dbReference>
<evidence type="ECO:0000256" key="2">
    <source>
        <dbReference type="ARBA" id="ARBA00004141"/>
    </source>
</evidence>
<evidence type="ECO:0000256" key="5">
    <source>
        <dbReference type="ARBA" id="ARBA00022692"/>
    </source>
</evidence>
<evidence type="ECO:0000256" key="7">
    <source>
        <dbReference type="ARBA" id="ARBA00022833"/>
    </source>
</evidence>
<dbReference type="InterPro" id="IPR011032">
    <property type="entry name" value="GroES-like_sf"/>
</dbReference>
<dbReference type="InterPro" id="IPR002328">
    <property type="entry name" value="ADH_Zn_CS"/>
</dbReference>
<evidence type="ECO:0000256" key="9">
    <source>
        <dbReference type="ARBA" id="ARBA00023002"/>
    </source>
</evidence>
<comment type="subcellular location">
    <subcellularLocation>
        <location evidence="2">Membrane</location>
        <topology evidence="2">Multi-pass membrane protein</topology>
    </subcellularLocation>
</comment>
<dbReference type="GO" id="GO:0016020">
    <property type="term" value="C:membrane"/>
    <property type="evidence" value="ECO:0007669"/>
    <property type="project" value="UniProtKB-SubCell"/>
</dbReference>
<dbReference type="Pfam" id="PF00107">
    <property type="entry name" value="ADH_zinc_N"/>
    <property type="match status" value="1"/>
</dbReference>
<dbReference type="InterPro" id="IPR000791">
    <property type="entry name" value="Gpr1/Fun34/SatP-like"/>
</dbReference>
<comment type="similarity">
    <text evidence="4 11">Belongs to the zinc-containing alcohol dehydrogenase family.</text>
</comment>
<dbReference type="InterPro" id="IPR020843">
    <property type="entry name" value="ER"/>
</dbReference>